<feature type="domain" description="Potassium channel inwardly rectifying transmembrane" evidence="13">
    <location>
        <begin position="56"/>
        <end position="196"/>
    </location>
</feature>
<dbReference type="InterPro" id="IPR014756">
    <property type="entry name" value="Ig_E-set"/>
</dbReference>
<feature type="transmembrane region" description="Helical" evidence="12">
    <location>
        <begin position="170"/>
        <end position="191"/>
    </location>
</feature>
<keyword evidence="10 11" id="KW-0407">Ion channel</keyword>
<name>A0A0B7A7Z3_9EUPU</name>
<sequence length="372" mass="42522">MESESEVTDTPLLATTSEAEREESGTCCWWKHLGCCYLPALFSCTETTEHKRKALVSKNGSYRVYADGLGEHRSKFLADIYITLIDLEWRCIMLSLFSTFLGTFFIFGFCWWLMAFTNGDFDNLDNSNHTFCLQGVTSFAGIFLFSMETQTTIGYGMVYPNAHCTATVPLMFIQVVVGLFLETLMLGAIFVKIARPKYRANTILFSRDAVINQQNGKLVLQIRVGDIRRSQLVGSSITGMVIRHFTTNEGASYPLYQYNCHFIANGMTDRVCLLWPVILTHIIDENSPLYDIRPGDSQINFEIILYLTGTVESTGDMCQARTSFLPKEILWGHRFEEIEEYDTAQQEWQINFSRFNETSYCQKIVHSVKEQD</sequence>
<comment type="similarity">
    <text evidence="11">Belongs to the inward rectifier-type potassium channel (TC 1.A.2.1) family.</text>
</comment>
<evidence type="ECO:0000256" key="11">
    <source>
        <dbReference type="RuleBase" id="RU003822"/>
    </source>
</evidence>
<keyword evidence="5 11" id="KW-0851">Voltage-gated channel</keyword>
<evidence type="ECO:0000256" key="6">
    <source>
        <dbReference type="ARBA" id="ARBA00022958"/>
    </source>
</evidence>
<dbReference type="GO" id="GO:0005242">
    <property type="term" value="F:inward rectifier potassium channel activity"/>
    <property type="evidence" value="ECO:0007669"/>
    <property type="project" value="InterPro"/>
</dbReference>
<proteinExistence type="inferred from homology"/>
<dbReference type="EMBL" id="HACG01029917">
    <property type="protein sequence ID" value="CEK76782.1"/>
    <property type="molecule type" value="Transcribed_RNA"/>
</dbReference>
<evidence type="ECO:0000259" key="14">
    <source>
        <dbReference type="Pfam" id="PF17655"/>
    </source>
</evidence>
<dbReference type="Pfam" id="PF01007">
    <property type="entry name" value="IRK"/>
    <property type="match status" value="1"/>
</dbReference>
<dbReference type="PRINTS" id="PR01320">
    <property type="entry name" value="KIRCHANNEL"/>
</dbReference>
<organism evidence="15">
    <name type="scientific">Arion vulgaris</name>
    <dbReference type="NCBI Taxonomy" id="1028688"/>
    <lineage>
        <taxon>Eukaryota</taxon>
        <taxon>Metazoa</taxon>
        <taxon>Spiralia</taxon>
        <taxon>Lophotrochozoa</taxon>
        <taxon>Mollusca</taxon>
        <taxon>Gastropoda</taxon>
        <taxon>Heterobranchia</taxon>
        <taxon>Euthyneura</taxon>
        <taxon>Panpulmonata</taxon>
        <taxon>Eupulmonata</taxon>
        <taxon>Stylommatophora</taxon>
        <taxon>Helicina</taxon>
        <taxon>Arionoidea</taxon>
        <taxon>Arionidae</taxon>
        <taxon>Arion</taxon>
    </lineage>
</organism>
<dbReference type="GO" id="GO:1990573">
    <property type="term" value="P:potassium ion import across plasma membrane"/>
    <property type="evidence" value="ECO:0007669"/>
    <property type="project" value="TreeGrafter"/>
</dbReference>
<keyword evidence="6 11" id="KW-0630">Potassium</keyword>
<evidence type="ECO:0000256" key="5">
    <source>
        <dbReference type="ARBA" id="ARBA00022882"/>
    </source>
</evidence>
<evidence type="ECO:0000256" key="2">
    <source>
        <dbReference type="ARBA" id="ARBA00022448"/>
    </source>
</evidence>
<comment type="subcellular location">
    <subcellularLocation>
        <location evidence="1 11">Membrane</location>
        <topology evidence="1 11">Multi-pass membrane protein</topology>
    </subcellularLocation>
</comment>
<dbReference type="GO" id="GO:0034765">
    <property type="term" value="P:regulation of monoatomic ion transmembrane transport"/>
    <property type="evidence" value="ECO:0007669"/>
    <property type="project" value="TreeGrafter"/>
</dbReference>
<evidence type="ECO:0000313" key="15">
    <source>
        <dbReference type="EMBL" id="CEK76782.1"/>
    </source>
</evidence>
<evidence type="ECO:0000256" key="12">
    <source>
        <dbReference type="SAM" id="Phobius"/>
    </source>
</evidence>
<keyword evidence="2 11" id="KW-0813">Transport</keyword>
<evidence type="ECO:0000256" key="1">
    <source>
        <dbReference type="ARBA" id="ARBA00004141"/>
    </source>
</evidence>
<dbReference type="GO" id="GO:0034702">
    <property type="term" value="C:monoatomic ion channel complex"/>
    <property type="evidence" value="ECO:0007669"/>
    <property type="project" value="UniProtKB-KW"/>
</dbReference>
<accession>A0A0B7A7Z3</accession>
<dbReference type="PANTHER" id="PTHR11767:SF102">
    <property type="entry name" value="INWARDLY RECTIFYING POTASSIUM CHANNEL 1, ISOFORM F"/>
    <property type="match status" value="1"/>
</dbReference>
<keyword evidence="9 12" id="KW-0472">Membrane</keyword>
<feature type="transmembrane region" description="Helical" evidence="12">
    <location>
        <begin position="91"/>
        <end position="114"/>
    </location>
</feature>
<dbReference type="Pfam" id="PF17655">
    <property type="entry name" value="IRK_C"/>
    <property type="match status" value="1"/>
</dbReference>
<evidence type="ECO:0000256" key="9">
    <source>
        <dbReference type="ARBA" id="ARBA00023136"/>
    </source>
</evidence>
<evidence type="ECO:0000256" key="10">
    <source>
        <dbReference type="ARBA" id="ARBA00023303"/>
    </source>
</evidence>
<evidence type="ECO:0000256" key="3">
    <source>
        <dbReference type="ARBA" id="ARBA00022538"/>
    </source>
</evidence>
<keyword evidence="3 11" id="KW-0633">Potassium transport</keyword>
<dbReference type="InterPro" id="IPR040445">
    <property type="entry name" value="Kir_TM"/>
</dbReference>
<dbReference type="InterPro" id="IPR016449">
    <property type="entry name" value="K_chnl_inward-rec_Kir"/>
</dbReference>
<dbReference type="PANTHER" id="PTHR11767">
    <property type="entry name" value="INWARD RECTIFIER POTASSIUM CHANNEL"/>
    <property type="match status" value="1"/>
</dbReference>
<evidence type="ECO:0000256" key="4">
    <source>
        <dbReference type="ARBA" id="ARBA00022692"/>
    </source>
</evidence>
<evidence type="ECO:0000256" key="8">
    <source>
        <dbReference type="ARBA" id="ARBA00023065"/>
    </source>
</evidence>
<protein>
    <submittedName>
        <fullName evidence="15">Uncharacterized protein</fullName>
    </submittedName>
</protein>
<keyword evidence="8 11" id="KW-0406">Ion transport</keyword>
<dbReference type="AlphaFoldDB" id="A0A0B7A7Z3"/>
<gene>
    <name evidence="15" type="primary">ORF101491</name>
</gene>
<dbReference type="InterPro" id="IPR013518">
    <property type="entry name" value="K_chnl_inward-rec_Kir_cyto"/>
</dbReference>
<evidence type="ECO:0000256" key="7">
    <source>
        <dbReference type="ARBA" id="ARBA00022989"/>
    </source>
</evidence>
<dbReference type="SUPFAM" id="SSF81296">
    <property type="entry name" value="E set domains"/>
    <property type="match status" value="1"/>
</dbReference>
<dbReference type="Gene3D" id="2.60.40.1400">
    <property type="entry name" value="G protein-activated inward rectifier potassium channel 1"/>
    <property type="match status" value="1"/>
</dbReference>
<keyword evidence="7 12" id="KW-1133">Transmembrane helix</keyword>
<evidence type="ECO:0000259" key="13">
    <source>
        <dbReference type="Pfam" id="PF01007"/>
    </source>
</evidence>
<dbReference type="InterPro" id="IPR041647">
    <property type="entry name" value="IRK_C"/>
</dbReference>
<keyword evidence="4 11" id="KW-0812">Transmembrane</keyword>
<reference evidence="15" key="1">
    <citation type="submission" date="2014-12" db="EMBL/GenBank/DDBJ databases">
        <title>Insight into the proteome of Arion vulgaris.</title>
        <authorList>
            <person name="Aradska J."/>
            <person name="Bulat T."/>
            <person name="Smidak R."/>
            <person name="Sarate P."/>
            <person name="Gangsoo J."/>
            <person name="Sialana F."/>
            <person name="Bilban M."/>
            <person name="Lubec G."/>
        </authorList>
    </citation>
    <scope>NUCLEOTIDE SEQUENCE</scope>
    <source>
        <tissue evidence="15">Skin</tissue>
    </source>
</reference>
<dbReference type="SUPFAM" id="SSF81324">
    <property type="entry name" value="Voltage-gated potassium channels"/>
    <property type="match status" value="1"/>
</dbReference>
<dbReference type="GO" id="GO:0005886">
    <property type="term" value="C:plasma membrane"/>
    <property type="evidence" value="ECO:0007669"/>
    <property type="project" value="TreeGrafter"/>
</dbReference>
<dbReference type="Gene3D" id="1.10.287.70">
    <property type="match status" value="1"/>
</dbReference>
<feature type="domain" description="Inward rectifier potassium channel C-terminal" evidence="14">
    <location>
        <begin position="203"/>
        <end position="371"/>
    </location>
</feature>